<feature type="compositionally biased region" description="Gly residues" evidence="1">
    <location>
        <begin position="69"/>
        <end position="78"/>
    </location>
</feature>
<organism evidence="3 4">
    <name type="scientific">Curtobacterium citreum</name>
    <dbReference type="NCBI Taxonomy" id="2036"/>
    <lineage>
        <taxon>Bacteria</taxon>
        <taxon>Bacillati</taxon>
        <taxon>Actinomycetota</taxon>
        <taxon>Actinomycetes</taxon>
        <taxon>Micrococcales</taxon>
        <taxon>Microbacteriaceae</taxon>
        <taxon>Curtobacterium</taxon>
    </lineage>
</organism>
<evidence type="ECO:0000256" key="1">
    <source>
        <dbReference type="SAM" id="MobiDB-lite"/>
    </source>
</evidence>
<feature type="region of interest" description="Disordered" evidence="1">
    <location>
        <begin position="57"/>
        <end position="78"/>
    </location>
</feature>
<name>A0ABU8Y608_9MICO</name>
<feature type="transmembrane region" description="Helical" evidence="2">
    <location>
        <begin position="6"/>
        <end position="23"/>
    </location>
</feature>
<accession>A0ABU8Y608</accession>
<dbReference type="Proteomes" id="UP001370299">
    <property type="component" value="Unassembled WGS sequence"/>
</dbReference>
<keyword evidence="2" id="KW-1133">Transmembrane helix</keyword>
<evidence type="ECO:0000313" key="4">
    <source>
        <dbReference type="Proteomes" id="UP001370299"/>
    </source>
</evidence>
<keyword evidence="4" id="KW-1185">Reference proteome</keyword>
<sequence length="78" mass="7937">MVVMWIVVGVVVAIAALLTVLEVQNRRRAKRLAHLEPVDPTLGARSLADAEAAHSMTEGLAKSAHPGITGAGGGLAGS</sequence>
<comment type="caution">
    <text evidence="3">The sequence shown here is derived from an EMBL/GenBank/DDBJ whole genome shotgun (WGS) entry which is preliminary data.</text>
</comment>
<keyword evidence="2" id="KW-0472">Membrane</keyword>
<keyword evidence="2" id="KW-0812">Transmembrane</keyword>
<proteinExistence type="predicted"/>
<evidence type="ECO:0000313" key="3">
    <source>
        <dbReference type="EMBL" id="MEK0170275.1"/>
    </source>
</evidence>
<protein>
    <submittedName>
        <fullName evidence="3">Uncharacterized protein</fullName>
    </submittedName>
</protein>
<dbReference type="RefSeq" id="WP_123311486.1">
    <property type="nucleotide sequence ID" value="NZ_JBBKAP010000051.1"/>
</dbReference>
<gene>
    <name evidence="3" type="ORF">WMN62_02215</name>
</gene>
<reference evidence="3 4" key="1">
    <citation type="submission" date="2024-03" db="EMBL/GenBank/DDBJ databases">
        <title>Whole genomes of four grape xylem sap localized bacterial endophytes.</title>
        <authorList>
            <person name="Kumar G."/>
            <person name="Savka M.A."/>
        </authorList>
    </citation>
    <scope>NUCLEOTIDE SEQUENCE [LARGE SCALE GENOMIC DNA]</scope>
    <source>
        <strain evidence="3 4">RIT_GXS8</strain>
    </source>
</reference>
<dbReference type="EMBL" id="JBBLYY010000016">
    <property type="protein sequence ID" value="MEK0170275.1"/>
    <property type="molecule type" value="Genomic_DNA"/>
</dbReference>
<evidence type="ECO:0000256" key="2">
    <source>
        <dbReference type="SAM" id="Phobius"/>
    </source>
</evidence>